<proteinExistence type="predicted"/>
<name>A0AAV4U9U8_9ARAC</name>
<protein>
    <submittedName>
        <fullName evidence="1">Uncharacterized protein</fullName>
    </submittedName>
</protein>
<dbReference type="AlphaFoldDB" id="A0AAV4U9U8"/>
<keyword evidence="2" id="KW-1185">Reference proteome</keyword>
<evidence type="ECO:0000313" key="2">
    <source>
        <dbReference type="Proteomes" id="UP001054837"/>
    </source>
</evidence>
<dbReference type="Proteomes" id="UP001054837">
    <property type="component" value="Unassembled WGS sequence"/>
</dbReference>
<sequence length="102" mass="11770">MADWAFAVYIGAKFFFHPPPFRKELFYLPHFELLLIRGSITNWEFCGKVVIQEKGALGYVKMPEKKKNGRCSIDLGLLLSRIDGQNSPEKDQIIRLILDKRG</sequence>
<accession>A0AAV4U9U8</accession>
<comment type="caution">
    <text evidence="1">The sequence shown here is derived from an EMBL/GenBank/DDBJ whole genome shotgun (WGS) entry which is preliminary data.</text>
</comment>
<organism evidence="1 2">
    <name type="scientific">Caerostris darwini</name>
    <dbReference type="NCBI Taxonomy" id="1538125"/>
    <lineage>
        <taxon>Eukaryota</taxon>
        <taxon>Metazoa</taxon>
        <taxon>Ecdysozoa</taxon>
        <taxon>Arthropoda</taxon>
        <taxon>Chelicerata</taxon>
        <taxon>Arachnida</taxon>
        <taxon>Araneae</taxon>
        <taxon>Araneomorphae</taxon>
        <taxon>Entelegynae</taxon>
        <taxon>Araneoidea</taxon>
        <taxon>Araneidae</taxon>
        <taxon>Caerostris</taxon>
    </lineage>
</organism>
<evidence type="ECO:0000313" key="1">
    <source>
        <dbReference type="EMBL" id="GIY54551.1"/>
    </source>
</evidence>
<gene>
    <name evidence="1" type="primary">AVEN_134898_1</name>
    <name evidence="1" type="ORF">CDAR_507141</name>
</gene>
<reference evidence="1 2" key="1">
    <citation type="submission" date="2021-06" db="EMBL/GenBank/DDBJ databases">
        <title>Caerostris darwini draft genome.</title>
        <authorList>
            <person name="Kono N."/>
            <person name="Arakawa K."/>
        </authorList>
    </citation>
    <scope>NUCLEOTIDE SEQUENCE [LARGE SCALE GENOMIC DNA]</scope>
</reference>
<dbReference type="EMBL" id="BPLQ01010944">
    <property type="protein sequence ID" value="GIY54551.1"/>
    <property type="molecule type" value="Genomic_DNA"/>
</dbReference>